<dbReference type="EMBL" id="BKCJ010216149">
    <property type="protein sequence ID" value="GEY85447.1"/>
    <property type="molecule type" value="Genomic_DNA"/>
</dbReference>
<keyword evidence="2" id="KW-0378">Hydrolase</keyword>
<feature type="compositionally biased region" description="Basic and acidic residues" evidence="1">
    <location>
        <begin position="13"/>
        <end position="22"/>
    </location>
</feature>
<evidence type="ECO:0000256" key="1">
    <source>
        <dbReference type="SAM" id="MobiDB-lite"/>
    </source>
</evidence>
<reference evidence="2" key="1">
    <citation type="journal article" date="2019" name="Sci. Rep.">
        <title>Draft genome of Tanacetum cinerariifolium, the natural source of mosquito coil.</title>
        <authorList>
            <person name="Yamashiro T."/>
            <person name="Shiraishi A."/>
            <person name="Satake H."/>
            <person name="Nakayama K."/>
        </authorList>
    </citation>
    <scope>NUCLEOTIDE SEQUENCE</scope>
</reference>
<keyword evidence="2" id="KW-0347">Helicase</keyword>
<proteinExistence type="predicted"/>
<keyword evidence="2" id="KW-0067">ATP-binding</keyword>
<evidence type="ECO:0000313" key="2">
    <source>
        <dbReference type="EMBL" id="GEY85447.1"/>
    </source>
</evidence>
<feature type="region of interest" description="Disordered" evidence="1">
    <location>
        <begin position="1"/>
        <end position="22"/>
    </location>
</feature>
<gene>
    <name evidence="2" type="ORF">Tci_457421</name>
</gene>
<dbReference type="AlphaFoldDB" id="A0A699HUV3"/>
<protein>
    <submittedName>
        <fullName evidence="2">DEAD-box ATP-dependent RNA helicase 5</fullName>
    </submittedName>
</protein>
<accession>A0A699HUV3</accession>
<sequence length="81" mass="8967">SGINLKEEEEEETKTKQEPKKDEDVVANVGVDEVRQSEDNVVVSGKNTNDSKYKALTTFSESNLSGELLECCKNFAKPSPM</sequence>
<comment type="caution">
    <text evidence="2">The sequence shown here is derived from an EMBL/GenBank/DDBJ whole genome shotgun (WGS) entry which is preliminary data.</text>
</comment>
<feature type="non-terminal residue" evidence="2">
    <location>
        <position position="1"/>
    </location>
</feature>
<organism evidence="2">
    <name type="scientific">Tanacetum cinerariifolium</name>
    <name type="common">Dalmatian daisy</name>
    <name type="synonym">Chrysanthemum cinerariifolium</name>
    <dbReference type="NCBI Taxonomy" id="118510"/>
    <lineage>
        <taxon>Eukaryota</taxon>
        <taxon>Viridiplantae</taxon>
        <taxon>Streptophyta</taxon>
        <taxon>Embryophyta</taxon>
        <taxon>Tracheophyta</taxon>
        <taxon>Spermatophyta</taxon>
        <taxon>Magnoliopsida</taxon>
        <taxon>eudicotyledons</taxon>
        <taxon>Gunneridae</taxon>
        <taxon>Pentapetalae</taxon>
        <taxon>asterids</taxon>
        <taxon>campanulids</taxon>
        <taxon>Asterales</taxon>
        <taxon>Asteraceae</taxon>
        <taxon>Asteroideae</taxon>
        <taxon>Anthemideae</taxon>
        <taxon>Anthemidinae</taxon>
        <taxon>Tanacetum</taxon>
    </lineage>
</organism>
<dbReference type="GO" id="GO:0004386">
    <property type="term" value="F:helicase activity"/>
    <property type="evidence" value="ECO:0007669"/>
    <property type="project" value="UniProtKB-KW"/>
</dbReference>
<keyword evidence="2" id="KW-0547">Nucleotide-binding</keyword>
<name>A0A699HUV3_TANCI</name>